<dbReference type="Proteomes" id="UP000266669">
    <property type="component" value="Unassembled WGS sequence"/>
</dbReference>
<comment type="caution">
    <text evidence="1">The sequence shown here is derived from an EMBL/GenBank/DDBJ whole genome shotgun (WGS) entry which is preliminary data.</text>
</comment>
<evidence type="ECO:0000313" key="2">
    <source>
        <dbReference type="Proteomes" id="UP000266669"/>
    </source>
</evidence>
<gene>
    <name evidence="1" type="ORF">DLM78_21535</name>
</gene>
<reference evidence="2" key="1">
    <citation type="submission" date="2018-05" db="EMBL/GenBank/DDBJ databases">
        <title>Leptospira yasudae sp. nov. and Leptospira stimsonii sp. nov., two pathogenic species of the genus Leptospira isolated from environmental sources.</title>
        <authorList>
            <person name="Casanovas-Massana A."/>
            <person name="Hamond C."/>
            <person name="Santos L.A."/>
            <person name="Hacker K.P."/>
            <person name="Balassiano I."/>
            <person name="Medeiros M.A."/>
            <person name="Reis M.G."/>
            <person name="Ko A.I."/>
            <person name="Wunder E.A."/>
        </authorList>
    </citation>
    <scope>NUCLEOTIDE SEQUENCE [LARGE SCALE GENOMIC DNA]</scope>
    <source>
        <strain evidence="2">AMB6-RJ</strain>
    </source>
</reference>
<accession>A0A8B3CJ69</accession>
<name>A0A8B3CJ69_9LEPT</name>
<protein>
    <submittedName>
        <fullName evidence="1">Uncharacterized protein</fullName>
    </submittedName>
</protein>
<dbReference type="AlphaFoldDB" id="A0A8B3CJ69"/>
<evidence type="ECO:0000313" key="1">
    <source>
        <dbReference type="EMBL" id="RHX83574.1"/>
    </source>
</evidence>
<sequence length="69" mass="8259">MLLDSDWLKNNTIRFKKKILKQIIFGLRISETNRKIITDIVNRNYIDKGFNVSFLQCYESATNYTIEIR</sequence>
<dbReference type="EMBL" id="QHCS01000008">
    <property type="protein sequence ID" value="RHX83574.1"/>
    <property type="molecule type" value="Genomic_DNA"/>
</dbReference>
<proteinExistence type="predicted"/>
<organism evidence="1 2">
    <name type="scientific">Leptospira stimsonii</name>
    <dbReference type="NCBI Taxonomy" id="2202203"/>
    <lineage>
        <taxon>Bacteria</taxon>
        <taxon>Pseudomonadati</taxon>
        <taxon>Spirochaetota</taxon>
        <taxon>Spirochaetia</taxon>
        <taxon>Leptospirales</taxon>
        <taxon>Leptospiraceae</taxon>
        <taxon>Leptospira</taxon>
    </lineage>
</organism>